<organism evidence="1 2">
    <name type="scientific">Vigna mungo</name>
    <name type="common">Black gram</name>
    <name type="synonym">Phaseolus mungo</name>
    <dbReference type="NCBI Taxonomy" id="3915"/>
    <lineage>
        <taxon>Eukaryota</taxon>
        <taxon>Viridiplantae</taxon>
        <taxon>Streptophyta</taxon>
        <taxon>Embryophyta</taxon>
        <taxon>Tracheophyta</taxon>
        <taxon>Spermatophyta</taxon>
        <taxon>Magnoliopsida</taxon>
        <taxon>eudicotyledons</taxon>
        <taxon>Gunneridae</taxon>
        <taxon>Pentapetalae</taxon>
        <taxon>rosids</taxon>
        <taxon>fabids</taxon>
        <taxon>Fabales</taxon>
        <taxon>Fabaceae</taxon>
        <taxon>Papilionoideae</taxon>
        <taxon>50 kb inversion clade</taxon>
        <taxon>NPAAA clade</taxon>
        <taxon>indigoferoid/millettioid clade</taxon>
        <taxon>Phaseoleae</taxon>
        <taxon>Vigna</taxon>
    </lineage>
</organism>
<gene>
    <name evidence="1" type="ORF">V8G54_012736</name>
</gene>
<dbReference type="Proteomes" id="UP001374535">
    <property type="component" value="Chromosome 4"/>
</dbReference>
<evidence type="ECO:0000313" key="2">
    <source>
        <dbReference type="Proteomes" id="UP001374535"/>
    </source>
</evidence>
<dbReference type="EMBL" id="CP144697">
    <property type="protein sequence ID" value="WVZ15170.1"/>
    <property type="molecule type" value="Genomic_DNA"/>
</dbReference>
<sequence length="515" mass="58295">MLLNHIAVGFCWVDPQQPDRNHETRLTSYRFHRQRVTPPSAAFQGVRMEKNGRQRRSICTADELHRVVVSNSDWKLALWRYLPSPEVPLFSSSQIFAFCEYPFGNALMYNFRAPLRNHPLLLLSGVATNAIGYDLSPESRIMLKDMFDEYTFFMFSLHLLGTCRHKVLIRGFLSTIGDSLEENEECLKNLSEIDSAISDEIGKNRLMRLENLGSPEVTTKFEEMRLTRSFMDIFTRISEKLAGFLNPDSLKGGKNSALVSQIKDFNRRLRAIIEGQQLFPAQILELQDRFSATLEEFQKQLQLIVKYDWDFDHYLEEDVPAADSGLASVVTLASSLDYTPSKSSLKLLLPLASAEPAQALNIPAIPVGPLMATVYPLASYPPYVLSWLNSQISAQDMMDQKLFEKLVLNNFCTIPSKILLQLSSVFQEGGLRDRSGTFFYKDHICKIDVPVLAVAGDQDLICPPEALIPEDLITYKVFGELDGPHYAHYDLVGGRLAADELYPCITEFLSQHDMA</sequence>
<protein>
    <submittedName>
        <fullName evidence="1">Uncharacterized protein</fullName>
    </submittedName>
</protein>
<reference evidence="1 2" key="1">
    <citation type="journal article" date="2023" name="Life. Sci Alliance">
        <title>Evolutionary insights into 3D genome organization and epigenetic landscape of Vigna mungo.</title>
        <authorList>
            <person name="Junaid A."/>
            <person name="Singh B."/>
            <person name="Bhatia S."/>
        </authorList>
    </citation>
    <scope>NUCLEOTIDE SEQUENCE [LARGE SCALE GENOMIC DNA]</scope>
    <source>
        <strain evidence="1">Urdbean</strain>
    </source>
</reference>
<accession>A0AAQ3NST4</accession>
<name>A0AAQ3NST4_VIGMU</name>
<dbReference type="SUPFAM" id="SSF53474">
    <property type="entry name" value="alpha/beta-Hydrolases"/>
    <property type="match status" value="1"/>
</dbReference>
<dbReference type="InterPro" id="IPR029058">
    <property type="entry name" value="AB_hydrolase_fold"/>
</dbReference>
<proteinExistence type="predicted"/>
<dbReference type="Gene3D" id="3.40.50.1820">
    <property type="entry name" value="alpha/beta hydrolase"/>
    <property type="match status" value="1"/>
</dbReference>
<evidence type="ECO:0000313" key="1">
    <source>
        <dbReference type="EMBL" id="WVZ15170.1"/>
    </source>
</evidence>
<keyword evidence="2" id="KW-1185">Reference proteome</keyword>
<dbReference type="PANTHER" id="PTHR11005">
    <property type="entry name" value="LYSOSOMAL ACID LIPASE-RELATED"/>
    <property type="match status" value="1"/>
</dbReference>
<dbReference type="AlphaFoldDB" id="A0AAQ3NST4"/>